<dbReference type="Proteomes" id="UP000004995">
    <property type="component" value="Unassembled WGS sequence"/>
</dbReference>
<accession>K3Y438</accession>
<proteinExistence type="predicted"/>
<keyword evidence="3" id="KW-1185">Reference proteome</keyword>
<dbReference type="AlphaFoldDB" id="K3Y438"/>
<dbReference type="Gramene" id="KQL09974">
    <property type="protein sequence ID" value="KQL09974"/>
    <property type="gene ID" value="SETIT_008976mg"/>
</dbReference>
<dbReference type="EMBL" id="AGNK02002300">
    <property type="status" value="NOT_ANNOTATED_CDS"/>
    <property type="molecule type" value="Genomic_DNA"/>
</dbReference>
<reference evidence="2" key="2">
    <citation type="submission" date="2018-08" db="UniProtKB">
        <authorList>
            <consortium name="EnsemblPlants"/>
        </authorList>
    </citation>
    <scope>IDENTIFICATION</scope>
    <source>
        <strain evidence="2">Yugu1</strain>
    </source>
</reference>
<evidence type="ECO:0000256" key="1">
    <source>
        <dbReference type="SAM" id="MobiDB-lite"/>
    </source>
</evidence>
<sequence>MSENTYHYSATPLGASRSQDTMPIARGSAASPGSVMQ</sequence>
<evidence type="ECO:0000313" key="3">
    <source>
        <dbReference type="Proteomes" id="UP000004995"/>
    </source>
</evidence>
<feature type="region of interest" description="Disordered" evidence="1">
    <location>
        <begin position="1"/>
        <end position="37"/>
    </location>
</feature>
<dbReference type="InParanoid" id="K3Y438"/>
<organism evidence="2 3">
    <name type="scientific">Setaria italica</name>
    <name type="common">Foxtail millet</name>
    <name type="synonym">Panicum italicum</name>
    <dbReference type="NCBI Taxonomy" id="4555"/>
    <lineage>
        <taxon>Eukaryota</taxon>
        <taxon>Viridiplantae</taxon>
        <taxon>Streptophyta</taxon>
        <taxon>Embryophyta</taxon>
        <taxon>Tracheophyta</taxon>
        <taxon>Spermatophyta</taxon>
        <taxon>Magnoliopsida</taxon>
        <taxon>Liliopsida</taxon>
        <taxon>Poales</taxon>
        <taxon>Poaceae</taxon>
        <taxon>PACMAD clade</taxon>
        <taxon>Panicoideae</taxon>
        <taxon>Panicodae</taxon>
        <taxon>Paniceae</taxon>
        <taxon>Cenchrinae</taxon>
        <taxon>Setaria</taxon>
    </lineage>
</organism>
<evidence type="ECO:0000313" key="2">
    <source>
        <dbReference type="EnsemblPlants" id="KQL09974"/>
    </source>
</evidence>
<name>K3Y438_SETIT</name>
<dbReference type="EnsemblPlants" id="KQL09974">
    <property type="protein sequence ID" value="KQL09974"/>
    <property type="gene ID" value="SETIT_008976mg"/>
</dbReference>
<reference evidence="3" key="1">
    <citation type="journal article" date="2012" name="Nat. Biotechnol.">
        <title>Reference genome sequence of the model plant Setaria.</title>
        <authorList>
            <person name="Bennetzen J.L."/>
            <person name="Schmutz J."/>
            <person name="Wang H."/>
            <person name="Percifield R."/>
            <person name="Hawkins J."/>
            <person name="Pontaroli A.C."/>
            <person name="Estep M."/>
            <person name="Feng L."/>
            <person name="Vaughn J.N."/>
            <person name="Grimwood J."/>
            <person name="Jenkins J."/>
            <person name="Barry K."/>
            <person name="Lindquist E."/>
            <person name="Hellsten U."/>
            <person name="Deshpande S."/>
            <person name="Wang X."/>
            <person name="Wu X."/>
            <person name="Mitros T."/>
            <person name="Triplett J."/>
            <person name="Yang X."/>
            <person name="Ye C.Y."/>
            <person name="Mauro-Herrera M."/>
            <person name="Wang L."/>
            <person name="Li P."/>
            <person name="Sharma M."/>
            <person name="Sharma R."/>
            <person name="Ronald P.C."/>
            <person name="Panaud O."/>
            <person name="Kellogg E.A."/>
            <person name="Brutnell T.P."/>
            <person name="Doust A.N."/>
            <person name="Tuskan G.A."/>
            <person name="Rokhsar D."/>
            <person name="Devos K.M."/>
        </authorList>
    </citation>
    <scope>NUCLEOTIDE SEQUENCE [LARGE SCALE GENOMIC DNA]</scope>
    <source>
        <strain evidence="3">cv. Yugu1</strain>
    </source>
</reference>
<protein>
    <submittedName>
        <fullName evidence="2">Uncharacterized protein</fullName>
    </submittedName>
</protein>
<dbReference type="HOGENOM" id="CLU_3351957_0_0_1"/>